<gene>
    <name evidence="1" type="ORF">A3J50_04165</name>
</gene>
<comment type="caution">
    <text evidence="1">The sequence shown here is derived from an EMBL/GenBank/DDBJ whole genome shotgun (WGS) entry which is preliminary data.</text>
</comment>
<protein>
    <submittedName>
        <fullName evidence="1">Uncharacterized protein</fullName>
    </submittedName>
</protein>
<evidence type="ECO:0000313" key="1">
    <source>
        <dbReference type="EMBL" id="OGY30059.1"/>
    </source>
</evidence>
<dbReference type="EMBL" id="MHCX01000009">
    <property type="protein sequence ID" value="OGY30059.1"/>
    <property type="molecule type" value="Genomic_DNA"/>
</dbReference>
<evidence type="ECO:0000313" key="2">
    <source>
        <dbReference type="Proteomes" id="UP000177821"/>
    </source>
</evidence>
<accession>A0A1G1WQS6</accession>
<name>A0A1G1WQS6_9BACT</name>
<dbReference type="AlphaFoldDB" id="A0A1G1WQS6"/>
<dbReference type="Proteomes" id="UP000177821">
    <property type="component" value="Unassembled WGS sequence"/>
</dbReference>
<organism evidence="1 2">
    <name type="scientific">Candidatus Woykebacteria bacterium RIFCSPHIGHO2_02_FULL_43_16b</name>
    <dbReference type="NCBI Taxonomy" id="1802601"/>
    <lineage>
        <taxon>Bacteria</taxon>
        <taxon>Candidatus Woykeibacteriota</taxon>
    </lineage>
</organism>
<proteinExistence type="predicted"/>
<sequence length="84" mass="9688">MLSIKDLRKLAEYFSTIFATKHELEESINSLRSDMLSGFDRVMGELRAAREDKTILNGRSEDHENRLEKIEAIPSVAHELIRNT</sequence>
<reference evidence="1 2" key="1">
    <citation type="journal article" date="2016" name="Nat. Commun.">
        <title>Thousands of microbial genomes shed light on interconnected biogeochemical processes in an aquifer system.</title>
        <authorList>
            <person name="Anantharaman K."/>
            <person name="Brown C.T."/>
            <person name="Hug L.A."/>
            <person name="Sharon I."/>
            <person name="Castelle C.J."/>
            <person name="Probst A.J."/>
            <person name="Thomas B.C."/>
            <person name="Singh A."/>
            <person name="Wilkins M.J."/>
            <person name="Karaoz U."/>
            <person name="Brodie E.L."/>
            <person name="Williams K.H."/>
            <person name="Hubbard S.S."/>
            <person name="Banfield J.F."/>
        </authorList>
    </citation>
    <scope>NUCLEOTIDE SEQUENCE [LARGE SCALE GENOMIC DNA]</scope>
</reference>